<dbReference type="OrthoDB" id="8111537at2"/>
<dbReference type="Gene3D" id="3.40.50.1820">
    <property type="entry name" value="alpha/beta hydrolase"/>
    <property type="match status" value="1"/>
</dbReference>
<sequence>MPGEMMGTPKLLGVLSVTALGTAAATLLAAGYFARRVVVPSAMRREDLPVLKVMKAEEGGLLIELPSSHLTAAPGRYSLWFDGGKGHACIGAVVDEDASAGTVTRLVERVDAGSLHDAKAGIWSGYAYSKPEQLGLPFEHVLVPVADGMAPAWMFVPETGGPASSTWAIHVHGMGGKRAGALRGVPVANQLGLTSLVVSFRNDGDAPPSNDSRYSLGQNEWLDLEAAIQFAVDHGAERLVLFGWSLGGSMALRASDLSVHSDRIVGLVLIAPVLNWTETLTSNGSSSGLPGPATRLGLKMLGAAAGRWVAGLEQPIDLSALDWVARAGDLKKPTLVLHGARDESTPVAMSERLAELRPDLIQLERFDVPGHSLEWNGDSEKWEAAVSIFLKSLPVD</sequence>
<gene>
    <name evidence="2" type="ORF">E2R57_16255</name>
</gene>
<dbReference type="InterPro" id="IPR029058">
    <property type="entry name" value="AB_hydrolase_fold"/>
</dbReference>
<dbReference type="GO" id="GO:0008236">
    <property type="term" value="F:serine-type peptidase activity"/>
    <property type="evidence" value="ECO:0007669"/>
    <property type="project" value="InterPro"/>
</dbReference>
<dbReference type="GO" id="GO:0006508">
    <property type="term" value="P:proteolysis"/>
    <property type="evidence" value="ECO:0007669"/>
    <property type="project" value="InterPro"/>
</dbReference>
<dbReference type="Proteomes" id="UP000294621">
    <property type="component" value="Unassembled WGS sequence"/>
</dbReference>
<comment type="caution">
    <text evidence="2">The sequence shown here is derived from an EMBL/GenBank/DDBJ whole genome shotgun (WGS) entry which is preliminary data.</text>
</comment>
<accession>A0A4R5XR41</accession>
<dbReference type="AlphaFoldDB" id="A0A4R5XR41"/>
<protein>
    <submittedName>
        <fullName evidence="2">Alpha/beta fold hydrolase</fullName>
    </submittedName>
</protein>
<evidence type="ECO:0000313" key="2">
    <source>
        <dbReference type="EMBL" id="TDL34059.1"/>
    </source>
</evidence>
<evidence type="ECO:0000259" key="1">
    <source>
        <dbReference type="Pfam" id="PF12697"/>
    </source>
</evidence>
<dbReference type="EMBL" id="SMZQ01000009">
    <property type="protein sequence ID" value="TDL34059.1"/>
    <property type="molecule type" value="Genomic_DNA"/>
</dbReference>
<name>A0A4R5XR41_9MICC</name>
<dbReference type="InterPro" id="IPR000073">
    <property type="entry name" value="AB_hydrolase_1"/>
</dbReference>
<dbReference type="SUPFAM" id="SSF53474">
    <property type="entry name" value="alpha/beta-Hydrolases"/>
    <property type="match status" value="1"/>
</dbReference>
<keyword evidence="2" id="KW-0378">Hydrolase</keyword>
<feature type="domain" description="AB hydrolase-1" evidence="1">
    <location>
        <begin position="170"/>
        <end position="343"/>
    </location>
</feature>
<evidence type="ECO:0000313" key="3">
    <source>
        <dbReference type="Proteomes" id="UP000294621"/>
    </source>
</evidence>
<reference evidence="2 3" key="1">
    <citation type="submission" date="2019-03" db="EMBL/GenBank/DDBJ databases">
        <title>Genome Sequencing and Assembly of Various Microbes Isolated from Partially Reclaimed Soil and Acid Mine Drainage (AMD) Site.</title>
        <authorList>
            <person name="Steinbock B."/>
            <person name="Bechtold R."/>
            <person name="Sevigny J.L."/>
            <person name="Thomas D."/>
            <person name="Cuthill L.R."/>
            <person name="Aveiro Johannsen E.J."/>
            <person name="Thomas K."/>
            <person name="Ghosh A."/>
        </authorList>
    </citation>
    <scope>NUCLEOTIDE SEQUENCE [LARGE SCALE GENOMIC DNA]</scope>
    <source>
        <strain evidence="2 3">S-A1</strain>
    </source>
</reference>
<dbReference type="Pfam" id="PF12697">
    <property type="entry name" value="Abhydrolase_6"/>
    <property type="match status" value="1"/>
</dbReference>
<proteinExistence type="predicted"/>
<organism evidence="2 3">
    <name type="scientific">Arthrobacter nitrophenolicus</name>
    <dbReference type="NCBI Taxonomy" id="683150"/>
    <lineage>
        <taxon>Bacteria</taxon>
        <taxon>Bacillati</taxon>
        <taxon>Actinomycetota</taxon>
        <taxon>Actinomycetes</taxon>
        <taxon>Micrococcales</taxon>
        <taxon>Micrococcaceae</taxon>
        <taxon>Arthrobacter</taxon>
    </lineage>
</organism>